<dbReference type="InterPro" id="IPR038666">
    <property type="entry name" value="SSP1_head-tail_sf"/>
</dbReference>
<dbReference type="OrthoDB" id="7570189at2"/>
<dbReference type="Proteomes" id="UP000194137">
    <property type="component" value="Chromosome"/>
</dbReference>
<dbReference type="EMBL" id="CP021112">
    <property type="protein sequence ID" value="ARQ00948.1"/>
    <property type="molecule type" value="Genomic_DNA"/>
</dbReference>
<dbReference type="RefSeq" id="WP_086089343.1">
    <property type="nucleotide sequence ID" value="NZ_CP021112.1"/>
</dbReference>
<accession>A0A1W6ZUI2</accession>
<protein>
    <submittedName>
        <fullName evidence="1">Uncharacterized protein</fullName>
    </submittedName>
</protein>
<organism evidence="1 2">
    <name type="scientific">Pseudorhodoplanes sinuspersici</name>
    <dbReference type="NCBI Taxonomy" id="1235591"/>
    <lineage>
        <taxon>Bacteria</taxon>
        <taxon>Pseudomonadati</taxon>
        <taxon>Pseudomonadota</taxon>
        <taxon>Alphaproteobacteria</taxon>
        <taxon>Hyphomicrobiales</taxon>
        <taxon>Pseudorhodoplanes</taxon>
    </lineage>
</organism>
<dbReference type="NCBIfam" id="TIGR01563">
    <property type="entry name" value="gp16_SPP1"/>
    <property type="match status" value="1"/>
</dbReference>
<name>A0A1W6ZUI2_9HYPH</name>
<dbReference type="KEGG" id="psin:CAK95_19020"/>
<dbReference type="Pfam" id="PF05521">
    <property type="entry name" value="Phage_HCP"/>
    <property type="match status" value="1"/>
</dbReference>
<proteinExistence type="predicted"/>
<dbReference type="Gene3D" id="2.40.10.270">
    <property type="entry name" value="Bacteriophage SPP1 head-tail adaptor protein"/>
    <property type="match status" value="1"/>
</dbReference>
<sequence>MSDPGKLNRRLVLEAPLETDDGAGGVMRSFGAIATLWASVTPVSAHEEIEAARLGARVTHRIGLRFSSDITTRHRFRDGSAVYRIVSLRDRDGRKRFLDIAAEERVD</sequence>
<dbReference type="AlphaFoldDB" id="A0A1W6ZUI2"/>
<dbReference type="STRING" id="1235591.CAK95_19020"/>
<evidence type="ECO:0000313" key="1">
    <source>
        <dbReference type="EMBL" id="ARQ00948.1"/>
    </source>
</evidence>
<reference evidence="1 2" key="1">
    <citation type="submission" date="2017-05" db="EMBL/GenBank/DDBJ databases">
        <title>Full genome sequence of Pseudorhodoplanes sinuspersici.</title>
        <authorList>
            <person name="Dastgheib S.M.M."/>
            <person name="Shavandi M."/>
            <person name="Tirandaz H."/>
        </authorList>
    </citation>
    <scope>NUCLEOTIDE SEQUENCE [LARGE SCALE GENOMIC DNA]</scope>
    <source>
        <strain evidence="1 2">RIPI110</strain>
    </source>
</reference>
<gene>
    <name evidence="1" type="ORF">CAK95_19020</name>
</gene>
<dbReference type="InterPro" id="IPR008767">
    <property type="entry name" value="Phage_SPP1_head-tail_adaptor"/>
</dbReference>
<keyword evidence="2" id="KW-1185">Reference proteome</keyword>
<evidence type="ECO:0000313" key="2">
    <source>
        <dbReference type="Proteomes" id="UP000194137"/>
    </source>
</evidence>